<keyword evidence="1" id="KW-0812">Transmembrane</keyword>
<accession>A0A835L6S0</accession>
<evidence type="ECO:0000313" key="2">
    <source>
        <dbReference type="EMBL" id="KAF9419815.1"/>
    </source>
</evidence>
<gene>
    <name evidence="2" type="ORF">HW555_003814</name>
</gene>
<organism evidence="2 3">
    <name type="scientific">Spodoptera exigua</name>
    <name type="common">Beet armyworm</name>
    <name type="synonym">Noctua fulgens</name>
    <dbReference type="NCBI Taxonomy" id="7107"/>
    <lineage>
        <taxon>Eukaryota</taxon>
        <taxon>Metazoa</taxon>
        <taxon>Ecdysozoa</taxon>
        <taxon>Arthropoda</taxon>
        <taxon>Hexapoda</taxon>
        <taxon>Insecta</taxon>
        <taxon>Pterygota</taxon>
        <taxon>Neoptera</taxon>
        <taxon>Endopterygota</taxon>
        <taxon>Lepidoptera</taxon>
        <taxon>Glossata</taxon>
        <taxon>Ditrysia</taxon>
        <taxon>Noctuoidea</taxon>
        <taxon>Noctuidae</taxon>
        <taxon>Amphipyrinae</taxon>
        <taxon>Spodoptera</taxon>
    </lineage>
</organism>
<keyword evidence="1" id="KW-1133">Transmembrane helix</keyword>
<reference evidence="2" key="1">
    <citation type="submission" date="2020-08" db="EMBL/GenBank/DDBJ databases">
        <title>Spodoptera exigua strain:BAW_Kor-Di-RS1 Genome sequencing and assembly.</title>
        <authorList>
            <person name="Kim J."/>
            <person name="Nam H.Y."/>
            <person name="Kwon M."/>
            <person name="Choi J.H."/>
            <person name="Cho S.R."/>
            <person name="Kim G.-H."/>
        </authorList>
    </citation>
    <scope>NUCLEOTIDE SEQUENCE</scope>
    <source>
        <strain evidence="2">BAW_Kor-Di-RS1</strain>
        <tissue evidence="2">Whole-body</tissue>
    </source>
</reference>
<keyword evidence="1" id="KW-0472">Membrane</keyword>
<name>A0A835L6S0_SPOEX</name>
<proteinExistence type="predicted"/>
<feature type="non-terminal residue" evidence="2">
    <location>
        <position position="1"/>
    </location>
</feature>
<dbReference type="EMBL" id="JACKWZ010000039">
    <property type="protein sequence ID" value="KAF9419815.1"/>
    <property type="molecule type" value="Genomic_DNA"/>
</dbReference>
<feature type="transmembrane region" description="Helical" evidence="1">
    <location>
        <begin position="6"/>
        <end position="28"/>
    </location>
</feature>
<dbReference type="Proteomes" id="UP000648187">
    <property type="component" value="Unassembled WGS sequence"/>
</dbReference>
<comment type="caution">
    <text evidence="2">The sequence shown here is derived from an EMBL/GenBank/DDBJ whole genome shotgun (WGS) entry which is preliminary data.</text>
</comment>
<sequence>YKTNIGVMSLSIKLLCLAGISIIVSFNVDRIAGNNEKAEDGDDNITQALFLIKLLKSDLGKILRSGGILKDGAATISEDANSTCALISEDQDTTATGTTPISVAPKESYRRMMRDFDTIGRQGGKSNITTKRPLKATPDRKITKKITGSRKISKSTAAMYRSSLKIFLPHSSRLSLPLSENNAFCHFHPENPACRTP</sequence>
<protein>
    <submittedName>
        <fullName evidence="2">Uncharacterized protein</fullName>
    </submittedName>
</protein>
<evidence type="ECO:0000313" key="3">
    <source>
        <dbReference type="Proteomes" id="UP000648187"/>
    </source>
</evidence>
<keyword evidence="3" id="KW-1185">Reference proteome</keyword>
<evidence type="ECO:0000256" key="1">
    <source>
        <dbReference type="SAM" id="Phobius"/>
    </source>
</evidence>
<dbReference type="AlphaFoldDB" id="A0A835L6S0"/>